<evidence type="ECO:0000313" key="2">
    <source>
        <dbReference type="Proteomes" id="UP000729402"/>
    </source>
</evidence>
<dbReference type="EMBL" id="JAAALK010000081">
    <property type="protein sequence ID" value="KAG8090722.1"/>
    <property type="molecule type" value="Genomic_DNA"/>
</dbReference>
<accession>A0A8J5WLP7</accession>
<dbReference type="Proteomes" id="UP000729402">
    <property type="component" value="Unassembled WGS sequence"/>
</dbReference>
<comment type="caution">
    <text evidence="1">The sequence shown here is derived from an EMBL/GenBank/DDBJ whole genome shotgun (WGS) entry which is preliminary data.</text>
</comment>
<gene>
    <name evidence="1" type="ORF">GUJ93_ZPchr0011g27671</name>
</gene>
<protein>
    <submittedName>
        <fullName evidence="1">Uncharacterized protein</fullName>
    </submittedName>
</protein>
<reference evidence="1" key="2">
    <citation type="submission" date="2021-02" db="EMBL/GenBank/DDBJ databases">
        <authorList>
            <person name="Kimball J.A."/>
            <person name="Haas M.W."/>
            <person name="Macchietto M."/>
            <person name="Kono T."/>
            <person name="Duquette J."/>
            <person name="Shao M."/>
        </authorList>
    </citation>
    <scope>NUCLEOTIDE SEQUENCE</scope>
    <source>
        <tissue evidence="1">Fresh leaf tissue</tissue>
    </source>
</reference>
<name>A0A8J5WLP7_ZIZPA</name>
<organism evidence="1 2">
    <name type="scientific">Zizania palustris</name>
    <name type="common">Northern wild rice</name>
    <dbReference type="NCBI Taxonomy" id="103762"/>
    <lineage>
        <taxon>Eukaryota</taxon>
        <taxon>Viridiplantae</taxon>
        <taxon>Streptophyta</taxon>
        <taxon>Embryophyta</taxon>
        <taxon>Tracheophyta</taxon>
        <taxon>Spermatophyta</taxon>
        <taxon>Magnoliopsida</taxon>
        <taxon>Liliopsida</taxon>
        <taxon>Poales</taxon>
        <taxon>Poaceae</taxon>
        <taxon>BOP clade</taxon>
        <taxon>Oryzoideae</taxon>
        <taxon>Oryzeae</taxon>
        <taxon>Zizaniinae</taxon>
        <taxon>Zizania</taxon>
    </lineage>
</organism>
<reference evidence="1" key="1">
    <citation type="journal article" date="2021" name="bioRxiv">
        <title>Whole Genome Assembly and Annotation of Northern Wild Rice, Zizania palustris L., Supports a Whole Genome Duplication in the Zizania Genus.</title>
        <authorList>
            <person name="Haas M."/>
            <person name="Kono T."/>
            <person name="Macchietto M."/>
            <person name="Millas R."/>
            <person name="McGilp L."/>
            <person name="Shao M."/>
            <person name="Duquette J."/>
            <person name="Hirsch C.N."/>
            <person name="Kimball J."/>
        </authorList>
    </citation>
    <scope>NUCLEOTIDE SEQUENCE</scope>
    <source>
        <tissue evidence="1">Fresh leaf tissue</tissue>
    </source>
</reference>
<sequence>MGGSEKNQGSERMEEQDKFTVVVKEGHAKRERKEDKNFGANLFKKKTSWYNAENSIIIPTFYTRSTYWNGFPERSKQQYMECGACI</sequence>
<evidence type="ECO:0000313" key="1">
    <source>
        <dbReference type="EMBL" id="KAG8090722.1"/>
    </source>
</evidence>
<proteinExistence type="predicted"/>
<keyword evidence="2" id="KW-1185">Reference proteome</keyword>
<dbReference type="AlphaFoldDB" id="A0A8J5WLP7"/>